<keyword evidence="3" id="KW-1185">Reference proteome</keyword>
<evidence type="ECO:0000313" key="3">
    <source>
        <dbReference type="Proteomes" id="UP001597282"/>
    </source>
</evidence>
<accession>A0ABW4CDX1</accession>
<dbReference type="EMBL" id="JBHTNU010000025">
    <property type="protein sequence ID" value="MFD1428492.1"/>
    <property type="molecule type" value="Genomic_DNA"/>
</dbReference>
<protein>
    <submittedName>
        <fullName evidence="2">Uncharacterized protein</fullName>
    </submittedName>
</protein>
<name>A0ABW4CDX1_9BACL</name>
<evidence type="ECO:0000313" key="2">
    <source>
        <dbReference type="EMBL" id="MFD1428492.1"/>
    </source>
</evidence>
<gene>
    <name evidence="2" type="ORF">ACFQ4Y_16455</name>
</gene>
<feature type="region of interest" description="Disordered" evidence="1">
    <location>
        <begin position="66"/>
        <end position="114"/>
    </location>
</feature>
<organism evidence="2 3">
    <name type="scientific">Kroppenstedtia sanguinis</name>
    <dbReference type="NCBI Taxonomy" id="1380684"/>
    <lineage>
        <taxon>Bacteria</taxon>
        <taxon>Bacillati</taxon>
        <taxon>Bacillota</taxon>
        <taxon>Bacilli</taxon>
        <taxon>Bacillales</taxon>
        <taxon>Thermoactinomycetaceae</taxon>
        <taxon>Kroppenstedtia</taxon>
    </lineage>
</organism>
<reference evidence="3" key="1">
    <citation type="journal article" date="2019" name="Int. J. Syst. Evol. Microbiol.">
        <title>The Global Catalogue of Microorganisms (GCM) 10K type strain sequencing project: providing services to taxonomists for standard genome sequencing and annotation.</title>
        <authorList>
            <consortium name="The Broad Institute Genomics Platform"/>
            <consortium name="The Broad Institute Genome Sequencing Center for Infectious Disease"/>
            <person name="Wu L."/>
            <person name="Ma J."/>
        </authorList>
    </citation>
    <scope>NUCLEOTIDE SEQUENCE [LARGE SCALE GENOMIC DNA]</scope>
    <source>
        <strain evidence="3">S1</strain>
    </source>
</reference>
<comment type="caution">
    <text evidence="2">The sequence shown here is derived from an EMBL/GenBank/DDBJ whole genome shotgun (WGS) entry which is preliminary data.</text>
</comment>
<dbReference type="Proteomes" id="UP001597282">
    <property type="component" value="Unassembled WGS sequence"/>
</dbReference>
<evidence type="ECO:0000256" key="1">
    <source>
        <dbReference type="SAM" id="MobiDB-lite"/>
    </source>
</evidence>
<proteinExistence type="predicted"/>
<sequence>MYRLVHFTLSASFRRSQWLSIAGEWVYPPQGPRFTRWVTCRWDPLTGYQLPGQLCGLHSGSPGTVPAVVLPGSTGHPDRSPWRQAPPVAADRRGQVSGVATLRGRKPVAEQETP</sequence>